<dbReference type="Gene3D" id="3.40.50.1820">
    <property type="entry name" value="alpha/beta hydrolase"/>
    <property type="match status" value="1"/>
</dbReference>
<feature type="chain" id="PRO_5001997693" description="BD-FAE-like domain-containing protein" evidence="2">
    <location>
        <begin position="22"/>
        <end position="326"/>
    </location>
</feature>
<dbReference type="PANTHER" id="PTHR48081">
    <property type="entry name" value="AB HYDROLASE SUPERFAMILY PROTEIN C4A8.06C"/>
    <property type="match status" value="1"/>
</dbReference>
<keyword evidence="1" id="KW-0378">Hydrolase</keyword>
<protein>
    <recommendedName>
        <fullName evidence="3">BD-FAE-like domain-containing protein</fullName>
    </recommendedName>
</protein>
<gene>
    <name evidence="4" type="ORF">OA57_10945</name>
</gene>
<evidence type="ECO:0000313" key="4">
    <source>
        <dbReference type="EMBL" id="KGQ69598.1"/>
    </source>
</evidence>
<evidence type="ECO:0000259" key="3">
    <source>
        <dbReference type="Pfam" id="PF20434"/>
    </source>
</evidence>
<dbReference type="GO" id="GO:0016787">
    <property type="term" value="F:hydrolase activity"/>
    <property type="evidence" value="ECO:0007669"/>
    <property type="project" value="UniProtKB-KW"/>
</dbReference>
<dbReference type="PANTHER" id="PTHR48081:SF13">
    <property type="entry name" value="ALPHA_BETA HYDROLASE"/>
    <property type="match status" value="1"/>
</dbReference>
<dbReference type="InterPro" id="IPR029058">
    <property type="entry name" value="AB_hydrolase_fold"/>
</dbReference>
<evidence type="ECO:0000256" key="1">
    <source>
        <dbReference type="ARBA" id="ARBA00022801"/>
    </source>
</evidence>
<sequence>MKQQLLRWASAVLLALPLASAANLNPMPPQSTLLEVAVEKPLVNELQDITYAQPQVMGRPLNLKMDILRPQSDSRLPAVLFVTGGGFLMSPKANYIQQRLAIAEAGYVVVSIEYRHIPQGKFPDPLLDVKSAIRYLRAHAEEYGIDQDKIAIMGESAGGYLAALAATTNGDRQFDLGENLEQSSVVQAAIDLYGLSDLSEIGADYSAEVQAMHDKENAAEALMLNGIPPFAPGGTVKSTPETAAQANPITHISNRTPPFLLMHGDADLLVSPSQSNILFEALVEQGVNAERYVVKNADHAGVYWAQPQVVKVVIDFLNQQFKPSSN</sequence>
<dbReference type="InterPro" id="IPR050300">
    <property type="entry name" value="GDXG_lipolytic_enzyme"/>
</dbReference>
<dbReference type="Pfam" id="PF20434">
    <property type="entry name" value="BD-FAE"/>
    <property type="match status" value="1"/>
</dbReference>
<dbReference type="Proteomes" id="UP000030380">
    <property type="component" value="Unassembled WGS sequence"/>
</dbReference>
<dbReference type="EMBL" id="JSUM01000016">
    <property type="protein sequence ID" value="KGQ69598.1"/>
    <property type="molecule type" value="Genomic_DNA"/>
</dbReference>
<feature type="domain" description="BD-FAE-like" evidence="3">
    <location>
        <begin position="65"/>
        <end position="282"/>
    </location>
</feature>
<proteinExistence type="predicted"/>
<dbReference type="OrthoDB" id="9771666at2"/>
<dbReference type="SUPFAM" id="SSF53474">
    <property type="entry name" value="alpha/beta-Hydrolases"/>
    <property type="match status" value="1"/>
</dbReference>
<dbReference type="STRING" id="505317.OA57_10945"/>
<name>A0A0A3AJN7_9PAST</name>
<dbReference type="InterPro" id="IPR049492">
    <property type="entry name" value="BD-FAE-like_dom"/>
</dbReference>
<reference evidence="4 5" key="1">
    <citation type="submission" date="2014-11" db="EMBL/GenBank/DDBJ databases">
        <title>Draft genome sequence of Chelonobacter oris 1662T, associated with respiratory disease in Hermann's Tortoises.</title>
        <authorList>
            <person name="Kudirkiene E."/>
            <person name="Hansen M.J."/>
            <person name="Bojesen A.M."/>
        </authorList>
    </citation>
    <scope>NUCLEOTIDE SEQUENCE [LARGE SCALE GENOMIC DNA]</scope>
    <source>
        <strain evidence="4 5">1662</strain>
    </source>
</reference>
<dbReference type="RefSeq" id="WP_034617722.1">
    <property type="nucleotide sequence ID" value="NZ_JSUM01000016.1"/>
</dbReference>
<accession>A0A0A3AJN7</accession>
<comment type="caution">
    <text evidence="4">The sequence shown here is derived from an EMBL/GenBank/DDBJ whole genome shotgun (WGS) entry which is preliminary data.</text>
</comment>
<keyword evidence="5" id="KW-1185">Reference proteome</keyword>
<feature type="signal peptide" evidence="2">
    <location>
        <begin position="1"/>
        <end position="21"/>
    </location>
</feature>
<organism evidence="4 5">
    <name type="scientific">Chelonobacter oris</name>
    <dbReference type="NCBI Taxonomy" id="505317"/>
    <lineage>
        <taxon>Bacteria</taxon>
        <taxon>Pseudomonadati</taxon>
        <taxon>Pseudomonadota</taxon>
        <taxon>Gammaproteobacteria</taxon>
        <taxon>Pasteurellales</taxon>
        <taxon>Pasteurellaceae</taxon>
        <taxon>Chelonobacter</taxon>
    </lineage>
</organism>
<evidence type="ECO:0000313" key="5">
    <source>
        <dbReference type="Proteomes" id="UP000030380"/>
    </source>
</evidence>
<keyword evidence="2" id="KW-0732">Signal</keyword>
<dbReference type="AlphaFoldDB" id="A0A0A3AJN7"/>
<evidence type="ECO:0000256" key="2">
    <source>
        <dbReference type="SAM" id="SignalP"/>
    </source>
</evidence>